<sequence length="108" mass="11256">MAAVGALFTAGAGAAVAEPAPTPGPVSFHSRPDFNTFGIVHVGGGIWDSGIDSSKVWSNYFHGGKCHGSFARGRTFVRDWNVPAGQWSKASAEMSVSEANEVAWANSC</sequence>
<organism evidence="1 2">
    <name type="scientific">Spongiactinospora rosea</name>
    <dbReference type="NCBI Taxonomy" id="2248750"/>
    <lineage>
        <taxon>Bacteria</taxon>
        <taxon>Bacillati</taxon>
        <taxon>Actinomycetota</taxon>
        <taxon>Actinomycetes</taxon>
        <taxon>Streptosporangiales</taxon>
        <taxon>Streptosporangiaceae</taxon>
        <taxon>Spongiactinospora</taxon>
    </lineage>
</organism>
<dbReference type="Gene3D" id="2.60.40.2850">
    <property type="match status" value="1"/>
</dbReference>
<dbReference type="EMBL" id="QMEY01000037">
    <property type="protein sequence ID" value="RBQ14181.1"/>
    <property type="molecule type" value="Genomic_DNA"/>
</dbReference>
<reference evidence="1 2" key="1">
    <citation type="submission" date="2018-06" db="EMBL/GenBank/DDBJ databases">
        <title>Sphaerisporangium craniellae sp. nov., isolated from a marine sponge in the South China Sea.</title>
        <authorList>
            <person name="Li L."/>
        </authorList>
    </citation>
    <scope>NUCLEOTIDE SEQUENCE [LARGE SCALE GENOMIC DNA]</scope>
    <source>
        <strain evidence="1 2">LHW63015</strain>
    </source>
</reference>
<protein>
    <recommendedName>
        <fullName evidence="3">Lactococcin 972 family bacteriocin</fullName>
    </recommendedName>
</protein>
<proteinExistence type="predicted"/>
<comment type="caution">
    <text evidence="1">The sequence shown here is derived from an EMBL/GenBank/DDBJ whole genome shotgun (WGS) entry which is preliminary data.</text>
</comment>
<evidence type="ECO:0000313" key="2">
    <source>
        <dbReference type="Proteomes" id="UP000253303"/>
    </source>
</evidence>
<keyword evidence="2" id="KW-1185">Reference proteome</keyword>
<evidence type="ECO:0008006" key="3">
    <source>
        <dbReference type="Google" id="ProtNLM"/>
    </source>
</evidence>
<dbReference type="InterPro" id="IPR006540">
    <property type="entry name" value="Lactococcin_972"/>
</dbReference>
<gene>
    <name evidence="1" type="ORF">DP939_42045</name>
</gene>
<accession>A0A366LJX9</accession>
<dbReference type="AlphaFoldDB" id="A0A366LJX9"/>
<name>A0A366LJX9_9ACTN</name>
<dbReference type="NCBIfam" id="TIGR01653">
    <property type="entry name" value="lactococcin_972"/>
    <property type="match status" value="1"/>
</dbReference>
<dbReference type="Proteomes" id="UP000253303">
    <property type="component" value="Unassembled WGS sequence"/>
</dbReference>
<evidence type="ECO:0000313" key="1">
    <source>
        <dbReference type="EMBL" id="RBQ14181.1"/>
    </source>
</evidence>
<dbReference type="Pfam" id="PF09683">
    <property type="entry name" value="Lactococcin_972"/>
    <property type="match status" value="1"/>
</dbReference>